<evidence type="ECO:0000313" key="2">
    <source>
        <dbReference type="EMBL" id="GJS54623.1"/>
    </source>
</evidence>
<proteinExistence type="predicted"/>
<keyword evidence="3" id="KW-1185">Reference proteome</keyword>
<gene>
    <name evidence="2" type="ORF">Tco_0627985</name>
</gene>
<accession>A0ABQ4WP70</accession>
<evidence type="ECO:0008006" key="4">
    <source>
        <dbReference type="Google" id="ProtNLM"/>
    </source>
</evidence>
<name>A0ABQ4WP70_9ASTR</name>
<dbReference type="Gene3D" id="2.40.70.10">
    <property type="entry name" value="Acid Proteases"/>
    <property type="match status" value="1"/>
</dbReference>
<dbReference type="EMBL" id="BQNB010008812">
    <property type="protein sequence ID" value="GJS54623.1"/>
    <property type="molecule type" value="Genomic_DNA"/>
</dbReference>
<dbReference type="PANTHER" id="PTHR33067">
    <property type="entry name" value="RNA-DIRECTED DNA POLYMERASE-RELATED"/>
    <property type="match status" value="1"/>
</dbReference>
<reference evidence="2" key="2">
    <citation type="submission" date="2022-01" db="EMBL/GenBank/DDBJ databases">
        <authorList>
            <person name="Yamashiro T."/>
            <person name="Shiraishi A."/>
            <person name="Satake H."/>
            <person name="Nakayama K."/>
        </authorList>
    </citation>
    <scope>NUCLEOTIDE SEQUENCE</scope>
</reference>
<evidence type="ECO:0000256" key="1">
    <source>
        <dbReference type="SAM" id="MobiDB-lite"/>
    </source>
</evidence>
<organism evidence="2 3">
    <name type="scientific">Tanacetum coccineum</name>
    <dbReference type="NCBI Taxonomy" id="301880"/>
    <lineage>
        <taxon>Eukaryota</taxon>
        <taxon>Viridiplantae</taxon>
        <taxon>Streptophyta</taxon>
        <taxon>Embryophyta</taxon>
        <taxon>Tracheophyta</taxon>
        <taxon>Spermatophyta</taxon>
        <taxon>Magnoliopsida</taxon>
        <taxon>eudicotyledons</taxon>
        <taxon>Gunneridae</taxon>
        <taxon>Pentapetalae</taxon>
        <taxon>asterids</taxon>
        <taxon>campanulids</taxon>
        <taxon>Asterales</taxon>
        <taxon>Asteraceae</taxon>
        <taxon>Asteroideae</taxon>
        <taxon>Anthemideae</taxon>
        <taxon>Anthemidinae</taxon>
        <taxon>Tanacetum</taxon>
    </lineage>
</organism>
<dbReference type="InterPro" id="IPR021109">
    <property type="entry name" value="Peptidase_aspartic_dom_sf"/>
</dbReference>
<protein>
    <recommendedName>
        <fullName evidence="4">Reverse transcriptase domain-containing protein</fullName>
    </recommendedName>
</protein>
<dbReference type="Proteomes" id="UP001151760">
    <property type="component" value="Unassembled WGS sequence"/>
</dbReference>
<feature type="compositionally biased region" description="Acidic residues" evidence="1">
    <location>
        <begin position="107"/>
        <end position="116"/>
    </location>
</feature>
<comment type="caution">
    <text evidence="2">The sequence shown here is derived from an EMBL/GenBank/DDBJ whole genome shotgun (WGS) entry which is preliminary data.</text>
</comment>
<feature type="region of interest" description="Disordered" evidence="1">
    <location>
        <begin position="107"/>
        <end position="133"/>
    </location>
</feature>
<sequence>MEALTTRIDSQFKEIKGDMKEMRDGCNKCGGPHPSLDCDDKPMGGPRRKKQILPAKDIEEIIMVEILEIGVIVNHTVVMKTEAQTLKQDYDPLVNPNAKPTIFLDESEDEADEVEKEAEPLPKKPTHVDPPALKAYKPKIPKMEQISDACLTEECSTILQNKLPPKLGDPKNPIPMGVAENMLVQVRKFVFYVDFVILQMEEDDRVPLILGRPFLHTTDAIIRHSYLNDDTCFRMDVIDDVTEDELDALLDDSKPFLSTSKKISETPLDKEFMTGNVQEDEVKDDFKELPPKDELRIKTSIQDPPTDLEMKPLPKHMEYAFLEENSLLPVVISALLEQNEKERLISVLNNHKEAFTWKTSDILGISPSFCKNKINFEDDVKPGAENVAANHLSRLEKPNLKELRKEEINDEFPDKFLMSISTDKKESPWFADFANYLVGGIMRKGLTYAQRYVFTVRKLENSSMNVIMDPLGDIMDLRLPQRKFLMLHFIGQPYSKKHRISYKTVTPANVLPTKLQLAPLRTDFCMLHELDELRLQAYENSKLYKARTKAYHDKKLKVRKEFKARDKVLLYNSKYKFKAPKLRSKCYGPFIVKHGYPFGYVKFYDKHGGSFIVNGHRVKLYHNKEQLNELTTEEIHLMCEEERMKAIPFMALFLANYRETMPWAKTLVTKLSSARLEILPPGRQCAARQTVCRLAEGRAALLLVPTFIYFTLEET</sequence>
<reference evidence="2" key="1">
    <citation type="journal article" date="2022" name="Int. J. Mol. Sci.">
        <title>Draft Genome of Tanacetum Coccineum: Genomic Comparison of Closely Related Tanacetum-Family Plants.</title>
        <authorList>
            <person name="Yamashiro T."/>
            <person name="Shiraishi A."/>
            <person name="Nakayama K."/>
            <person name="Satake H."/>
        </authorList>
    </citation>
    <scope>NUCLEOTIDE SEQUENCE</scope>
</reference>
<evidence type="ECO:0000313" key="3">
    <source>
        <dbReference type="Proteomes" id="UP001151760"/>
    </source>
</evidence>